<organism evidence="4 5">
    <name type="scientific">Nasonia vitripennis</name>
    <name type="common">Parasitic wasp</name>
    <dbReference type="NCBI Taxonomy" id="7425"/>
    <lineage>
        <taxon>Eukaryota</taxon>
        <taxon>Metazoa</taxon>
        <taxon>Ecdysozoa</taxon>
        <taxon>Arthropoda</taxon>
        <taxon>Hexapoda</taxon>
        <taxon>Insecta</taxon>
        <taxon>Pterygota</taxon>
        <taxon>Neoptera</taxon>
        <taxon>Endopterygota</taxon>
        <taxon>Hymenoptera</taxon>
        <taxon>Apocrita</taxon>
        <taxon>Proctotrupomorpha</taxon>
        <taxon>Chalcidoidea</taxon>
        <taxon>Pteromalidae</taxon>
        <taxon>Pteromalinae</taxon>
        <taxon>Nasonia</taxon>
    </lineage>
</organism>
<dbReference type="Pfam" id="PF00098">
    <property type="entry name" value="zf-CCHC"/>
    <property type="match status" value="1"/>
</dbReference>
<accession>A0A7M7LKW9</accession>
<feature type="compositionally biased region" description="Basic and acidic residues" evidence="2">
    <location>
        <begin position="285"/>
        <end position="306"/>
    </location>
</feature>
<feature type="compositionally biased region" description="Low complexity" evidence="2">
    <location>
        <begin position="307"/>
        <end position="326"/>
    </location>
</feature>
<dbReference type="EnsemblMetazoa" id="XM_003427610">
    <property type="protein sequence ID" value="XP_003427658"/>
    <property type="gene ID" value="LOC100679470"/>
</dbReference>
<dbReference type="OMA" id="EMEREWD"/>
<protein>
    <recommendedName>
        <fullName evidence="3">CCHC-type domain-containing protein</fullName>
    </recommendedName>
</protein>
<dbReference type="InParanoid" id="A0A7M7LKW9"/>
<dbReference type="AlphaFoldDB" id="A0A7M7LKW9"/>
<dbReference type="Proteomes" id="UP000002358">
    <property type="component" value="Chromosome 4"/>
</dbReference>
<dbReference type="InterPro" id="IPR036875">
    <property type="entry name" value="Znf_CCHC_sf"/>
</dbReference>
<evidence type="ECO:0000259" key="3">
    <source>
        <dbReference type="PROSITE" id="PS50158"/>
    </source>
</evidence>
<keyword evidence="1" id="KW-0863">Zinc-finger</keyword>
<dbReference type="GO" id="GO:0003676">
    <property type="term" value="F:nucleic acid binding"/>
    <property type="evidence" value="ECO:0007669"/>
    <property type="project" value="InterPro"/>
</dbReference>
<evidence type="ECO:0000313" key="4">
    <source>
        <dbReference type="EnsemblMetazoa" id="XP_003427658"/>
    </source>
</evidence>
<evidence type="ECO:0000256" key="2">
    <source>
        <dbReference type="SAM" id="MobiDB-lite"/>
    </source>
</evidence>
<dbReference type="OrthoDB" id="7685774at2759"/>
<feature type="domain" description="CCHC-type" evidence="3">
    <location>
        <begin position="101"/>
        <end position="116"/>
    </location>
</feature>
<gene>
    <name evidence="4" type="primary">100679470</name>
</gene>
<keyword evidence="1" id="KW-0862">Zinc</keyword>
<name>A0A7M7LKW9_NASVI</name>
<feature type="region of interest" description="Disordered" evidence="2">
    <location>
        <begin position="261"/>
        <end position="328"/>
    </location>
</feature>
<keyword evidence="5" id="KW-1185">Reference proteome</keyword>
<evidence type="ECO:0000256" key="1">
    <source>
        <dbReference type="PROSITE-ProRule" id="PRU00047"/>
    </source>
</evidence>
<sequence length="384" mass="45224">MQTGFKKDYPSNVARSSSILTSGRVGRVPRFEYVNRQGQVVNPKTGKPYDRMHENGVHQSSGKAAAKALNKRYPIKTRGTMFGGLEPIPTDPTRDPPPRVCYNCWQKGHSRRDCPRPAVARYCNNCGRRGEDLRTCPRCKLAHDRYLIQLQAKERGEELDPEEVERLLPESEFYEDEIEENEDGCDEILRELMLQDERPRIVSNGLNRDYQERHIGLAVFQEREDASAFKNREREMEREWDREREIEQEEEALKKLYAERGRQERRSGYSDRETRYDDEIDQQYEMERRERKEREERERERSRWRVQEVMSSAATAKQSTSSTTVSEAQITSDPVQDFLLLAKTIAHLSPETQDLIMRQVIAERKEHQARSKGMQREHEEDTWP</sequence>
<dbReference type="KEGG" id="nvi:100679470"/>
<dbReference type="GO" id="GO:0008270">
    <property type="term" value="F:zinc ion binding"/>
    <property type="evidence" value="ECO:0007669"/>
    <property type="project" value="UniProtKB-KW"/>
</dbReference>
<dbReference type="PROSITE" id="PS50158">
    <property type="entry name" value="ZF_CCHC"/>
    <property type="match status" value="1"/>
</dbReference>
<evidence type="ECO:0000313" key="5">
    <source>
        <dbReference type="Proteomes" id="UP000002358"/>
    </source>
</evidence>
<dbReference type="InterPro" id="IPR001878">
    <property type="entry name" value="Znf_CCHC"/>
</dbReference>
<dbReference type="SUPFAM" id="SSF57756">
    <property type="entry name" value="Retrovirus zinc finger-like domains"/>
    <property type="match status" value="1"/>
</dbReference>
<dbReference type="SMART" id="SM00343">
    <property type="entry name" value="ZnF_C2HC"/>
    <property type="match status" value="1"/>
</dbReference>
<feature type="region of interest" description="Disordered" evidence="2">
    <location>
        <begin position="365"/>
        <end position="384"/>
    </location>
</feature>
<feature type="compositionally biased region" description="Basic and acidic residues" evidence="2">
    <location>
        <begin position="261"/>
        <end position="277"/>
    </location>
</feature>
<reference evidence="4" key="1">
    <citation type="submission" date="2021-01" db="UniProtKB">
        <authorList>
            <consortium name="EnsemblMetazoa"/>
        </authorList>
    </citation>
    <scope>IDENTIFICATION</scope>
</reference>
<dbReference type="Gene3D" id="4.10.60.10">
    <property type="entry name" value="Zinc finger, CCHC-type"/>
    <property type="match status" value="1"/>
</dbReference>
<proteinExistence type="predicted"/>
<keyword evidence="1" id="KW-0479">Metal-binding</keyword>